<comment type="caution">
    <text evidence="10">The sequence shown here is derived from an EMBL/GenBank/DDBJ whole genome shotgun (WGS) entry which is preliminary data.</text>
</comment>
<dbReference type="PANTHER" id="PTHR45453:SF1">
    <property type="entry name" value="PHOSPHATE REGULON SENSOR PROTEIN PHOR"/>
    <property type="match status" value="1"/>
</dbReference>
<sequence length="386" mass="42721">MALPQEKKGLSPSQEFPPSSSPLKRAFSVFRFILFFALMGALVLLTAPIEKLPSVVYPWIFVAGGIIVLFIILIFFYFLMAPKSVKLSSSFELETTATLMGGIAFAVGVVFYAGRPAILGLGLLLIAIYAYTVFRVIKDTLNAQEENEAVRRQYGQLLKIDREKSDFITVTSHQLRTPLSAIRWALDGAQQAPELTDETRETIKNGLDNISRLTKVVDDMFKAQELENQGQAPLKKEPLNFTSLIEEAITGAQSLVREKNVALTFNRSDRELLGFGDREKLKSAIKIVIDNAIRYSPNGTVVVSLRTEGNRANIRVEDSGIGITKEESALIFTRFFRGKNALLVQPDGSGIGLYTARNIIERHGGEINFFSQPGRGTIFIISLPLA</sequence>
<keyword evidence="8" id="KW-1133">Transmembrane helix</keyword>
<dbReference type="Pfam" id="PF02518">
    <property type="entry name" value="HATPase_c"/>
    <property type="match status" value="1"/>
</dbReference>
<dbReference type="InterPro" id="IPR036890">
    <property type="entry name" value="HATPase_C_sf"/>
</dbReference>
<proteinExistence type="predicted"/>
<dbReference type="SMART" id="SM00387">
    <property type="entry name" value="HATPase_c"/>
    <property type="match status" value="1"/>
</dbReference>
<feature type="region of interest" description="Disordered" evidence="7">
    <location>
        <begin position="1"/>
        <end position="21"/>
    </location>
</feature>
<dbReference type="GO" id="GO:0000155">
    <property type="term" value="F:phosphorelay sensor kinase activity"/>
    <property type="evidence" value="ECO:0007669"/>
    <property type="project" value="InterPro"/>
</dbReference>
<feature type="transmembrane region" description="Helical" evidence="8">
    <location>
        <begin position="55"/>
        <end position="79"/>
    </location>
</feature>
<feature type="compositionally biased region" description="Low complexity" evidence="7">
    <location>
        <begin position="11"/>
        <end position="21"/>
    </location>
</feature>
<evidence type="ECO:0000256" key="1">
    <source>
        <dbReference type="ARBA" id="ARBA00000085"/>
    </source>
</evidence>
<reference evidence="10 11" key="1">
    <citation type="journal article" date="2016" name="Nat. Commun.">
        <title>Thousands of microbial genomes shed light on interconnected biogeochemical processes in an aquifer system.</title>
        <authorList>
            <person name="Anantharaman K."/>
            <person name="Brown C.T."/>
            <person name="Hug L.A."/>
            <person name="Sharon I."/>
            <person name="Castelle C.J."/>
            <person name="Probst A.J."/>
            <person name="Thomas B.C."/>
            <person name="Singh A."/>
            <person name="Wilkins M.J."/>
            <person name="Karaoz U."/>
            <person name="Brodie E.L."/>
            <person name="Williams K.H."/>
            <person name="Hubbard S.S."/>
            <person name="Banfield J.F."/>
        </authorList>
    </citation>
    <scope>NUCLEOTIDE SEQUENCE [LARGE SCALE GENOMIC DNA]</scope>
</reference>
<dbReference type="Gene3D" id="3.30.565.10">
    <property type="entry name" value="Histidine kinase-like ATPase, C-terminal domain"/>
    <property type="match status" value="1"/>
</dbReference>
<feature type="transmembrane region" description="Helical" evidence="8">
    <location>
        <begin position="29"/>
        <end position="49"/>
    </location>
</feature>
<dbReference type="GO" id="GO:0005886">
    <property type="term" value="C:plasma membrane"/>
    <property type="evidence" value="ECO:0007669"/>
    <property type="project" value="TreeGrafter"/>
</dbReference>
<feature type="transmembrane region" description="Helical" evidence="8">
    <location>
        <begin position="91"/>
        <end position="112"/>
    </location>
</feature>
<dbReference type="EC" id="2.7.13.3" evidence="2"/>
<dbReference type="GO" id="GO:0016036">
    <property type="term" value="P:cellular response to phosphate starvation"/>
    <property type="evidence" value="ECO:0007669"/>
    <property type="project" value="TreeGrafter"/>
</dbReference>
<keyword evidence="5" id="KW-0418">Kinase</keyword>
<accession>A0A1G2K7J9</accession>
<dbReference type="InterPro" id="IPR003594">
    <property type="entry name" value="HATPase_dom"/>
</dbReference>
<dbReference type="PRINTS" id="PR00344">
    <property type="entry name" value="BCTRLSENSOR"/>
</dbReference>
<dbReference type="CDD" id="cd00082">
    <property type="entry name" value="HisKA"/>
    <property type="match status" value="1"/>
</dbReference>
<name>A0A1G2K7J9_9BACT</name>
<evidence type="ECO:0000256" key="8">
    <source>
        <dbReference type="SAM" id="Phobius"/>
    </source>
</evidence>
<dbReference type="Gene3D" id="1.10.287.130">
    <property type="match status" value="1"/>
</dbReference>
<dbReference type="InterPro" id="IPR005467">
    <property type="entry name" value="His_kinase_dom"/>
</dbReference>
<feature type="domain" description="Histidine kinase" evidence="9">
    <location>
        <begin position="170"/>
        <end position="386"/>
    </location>
</feature>
<evidence type="ECO:0000256" key="2">
    <source>
        <dbReference type="ARBA" id="ARBA00012438"/>
    </source>
</evidence>
<dbReference type="InterPro" id="IPR004358">
    <property type="entry name" value="Sig_transdc_His_kin-like_C"/>
</dbReference>
<evidence type="ECO:0000256" key="5">
    <source>
        <dbReference type="ARBA" id="ARBA00022777"/>
    </source>
</evidence>
<dbReference type="FunFam" id="3.30.565.10:FF:000006">
    <property type="entry name" value="Sensor histidine kinase WalK"/>
    <property type="match status" value="1"/>
</dbReference>
<dbReference type="InterPro" id="IPR050351">
    <property type="entry name" value="BphY/WalK/GraS-like"/>
</dbReference>
<dbReference type="PROSITE" id="PS50109">
    <property type="entry name" value="HIS_KIN"/>
    <property type="match status" value="1"/>
</dbReference>
<dbReference type="SMART" id="SM00388">
    <property type="entry name" value="HisKA"/>
    <property type="match status" value="1"/>
</dbReference>
<dbReference type="GO" id="GO:0004721">
    <property type="term" value="F:phosphoprotein phosphatase activity"/>
    <property type="evidence" value="ECO:0007669"/>
    <property type="project" value="TreeGrafter"/>
</dbReference>
<keyword evidence="3" id="KW-0597">Phosphoprotein</keyword>
<keyword evidence="6" id="KW-0902">Two-component regulatory system</keyword>
<dbReference type="PANTHER" id="PTHR45453">
    <property type="entry name" value="PHOSPHATE REGULON SENSOR PROTEIN PHOR"/>
    <property type="match status" value="1"/>
</dbReference>
<gene>
    <name evidence="10" type="ORF">A2633_05870</name>
</gene>
<dbReference type="SUPFAM" id="SSF47384">
    <property type="entry name" value="Homodimeric domain of signal transducing histidine kinase"/>
    <property type="match status" value="1"/>
</dbReference>
<evidence type="ECO:0000259" key="9">
    <source>
        <dbReference type="PROSITE" id="PS50109"/>
    </source>
</evidence>
<evidence type="ECO:0000256" key="7">
    <source>
        <dbReference type="SAM" id="MobiDB-lite"/>
    </source>
</evidence>
<dbReference type="Pfam" id="PF00512">
    <property type="entry name" value="HisKA"/>
    <property type="match status" value="1"/>
</dbReference>
<evidence type="ECO:0000313" key="10">
    <source>
        <dbReference type="EMBL" id="OGZ95424.1"/>
    </source>
</evidence>
<feature type="transmembrane region" description="Helical" evidence="8">
    <location>
        <begin position="118"/>
        <end position="137"/>
    </location>
</feature>
<keyword evidence="8" id="KW-0812">Transmembrane</keyword>
<dbReference type="Proteomes" id="UP000177152">
    <property type="component" value="Unassembled WGS sequence"/>
</dbReference>
<keyword evidence="8" id="KW-0472">Membrane</keyword>
<evidence type="ECO:0000313" key="11">
    <source>
        <dbReference type="Proteomes" id="UP000177152"/>
    </source>
</evidence>
<dbReference type="EMBL" id="MHQC01000010">
    <property type="protein sequence ID" value="OGZ95424.1"/>
    <property type="molecule type" value="Genomic_DNA"/>
</dbReference>
<dbReference type="SUPFAM" id="SSF55874">
    <property type="entry name" value="ATPase domain of HSP90 chaperone/DNA topoisomerase II/histidine kinase"/>
    <property type="match status" value="1"/>
</dbReference>
<organism evidence="10 11">
    <name type="scientific">Candidatus Sungbacteria bacterium RIFCSPHIGHO2_01_FULL_47_32</name>
    <dbReference type="NCBI Taxonomy" id="1802264"/>
    <lineage>
        <taxon>Bacteria</taxon>
        <taxon>Candidatus Sungiibacteriota</taxon>
    </lineage>
</organism>
<dbReference type="AlphaFoldDB" id="A0A1G2K7J9"/>
<dbReference type="InterPro" id="IPR003661">
    <property type="entry name" value="HisK_dim/P_dom"/>
</dbReference>
<dbReference type="InterPro" id="IPR036097">
    <property type="entry name" value="HisK_dim/P_sf"/>
</dbReference>
<protein>
    <recommendedName>
        <fullName evidence="2">histidine kinase</fullName>
        <ecNumber evidence="2">2.7.13.3</ecNumber>
    </recommendedName>
</protein>
<comment type="catalytic activity">
    <reaction evidence="1">
        <text>ATP + protein L-histidine = ADP + protein N-phospho-L-histidine.</text>
        <dbReference type="EC" id="2.7.13.3"/>
    </reaction>
</comment>
<evidence type="ECO:0000256" key="3">
    <source>
        <dbReference type="ARBA" id="ARBA00022553"/>
    </source>
</evidence>
<keyword evidence="4" id="KW-0808">Transferase</keyword>
<evidence type="ECO:0000256" key="4">
    <source>
        <dbReference type="ARBA" id="ARBA00022679"/>
    </source>
</evidence>
<evidence type="ECO:0000256" key="6">
    <source>
        <dbReference type="ARBA" id="ARBA00023012"/>
    </source>
</evidence>